<comment type="caution">
    <text evidence="3">The sequence shown here is derived from an EMBL/GenBank/DDBJ whole genome shotgun (WGS) entry which is preliminary data.</text>
</comment>
<feature type="transmembrane region" description="Helical" evidence="1">
    <location>
        <begin position="12"/>
        <end position="32"/>
    </location>
</feature>
<dbReference type="EMBL" id="MBEW02000007">
    <property type="protein sequence ID" value="RDY21398.1"/>
    <property type="molecule type" value="Genomic_DNA"/>
</dbReference>
<organism evidence="3 4">
    <name type="scientific">Criibacterium bergeronii</name>
    <dbReference type="NCBI Taxonomy" id="1871336"/>
    <lineage>
        <taxon>Bacteria</taxon>
        <taxon>Bacillati</taxon>
        <taxon>Bacillota</taxon>
        <taxon>Clostridia</taxon>
        <taxon>Peptostreptococcales</taxon>
        <taxon>Filifactoraceae</taxon>
        <taxon>Criibacterium</taxon>
    </lineage>
</organism>
<evidence type="ECO:0000259" key="2">
    <source>
        <dbReference type="Pfam" id="PF01464"/>
    </source>
</evidence>
<dbReference type="AlphaFoldDB" id="A0A1C0AG79"/>
<keyword evidence="4" id="KW-1185">Reference proteome</keyword>
<proteinExistence type="predicted"/>
<dbReference type="InterPro" id="IPR023346">
    <property type="entry name" value="Lysozyme-like_dom_sf"/>
</dbReference>
<evidence type="ECO:0000256" key="1">
    <source>
        <dbReference type="SAM" id="Phobius"/>
    </source>
</evidence>
<dbReference type="Gene3D" id="1.10.530.10">
    <property type="match status" value="1"/>
</dbReference>
<keyword evidence="1" id="KW-0472">Membrane</keyword>
<accession>A0A1C0AG79</accession>
<dbReference type="RefSeq" id="WP_068913667.1">
    <property type="nucleotide sequence ID" value="NZ_MBEW02000007.1"/>
</dbReference>
<reference evidence="3 4" key="1">
    <citation type="journal article" date="2016" name="Genome Announc.">
        <title>Draft Genome Sequence of Criibacterium bergeronii gen. nov., sp. nov., Strain CCRI-22567T, Isolated from a Vaginal Sample from a Woman with Bacterial Vaginosis.</title>
        <authorList>
            <person name="Maheux A.F."/>
            <person name="Berube E."/>
            <person name="Boudreau D.K."/>
            <person name="Raymond F."/>
            <person name="Corbeil J."/>
            <person name="Roy P.H."/>
            <person name="Boissinot M."/>
            <person name="Omar R.F."/>
        </authorList>
    </citation>
    <scope>NUCLEOTIDE SEQUENCE [LARGE SCALE GENOMIC DNA]</scope>
    <source>
        <strain evidence="3 4">CCRI-22567</strain>
    </source>
</reference>
<name>A0A1C0AG79_9FIRM</name>
<dbReference type="InterPro" id="IPR008258">
    <property type="entry name" value="Transglycosylase_SLT_dom_1"/>
</dbReference>
<evidence type="ECO:0000313" key="4">
    <source>
        <dbReference type="Proteomes" id="UP000093352"/>
    </source>
</evidence>
<keyword evidence="1" id="KW-1133">Transmembrane helix</keyword>
<evidence type="ECO:0000313" key="3">
    <source>
        <dbReference type="EMBL" id="RDY21398.1"/>
    </source>
</evidence>
<sequence length="205" mass="23572">MVKKPKLNRYKVKVIQAWTIILILLAVAFIIGRFTAPNKTITVSKPVEVPIYASERLPDTKENFHFNIPLSHSLQDYLYEVCADEEVPITLILAMIETESNFNPEIISSTNDYGLMQLNKINHEWLNQEFRAADMLNPYQNVFCGTKVIASYVRKYDGDFNKALMAYNMGDFGANRAWDNGITSTKYSEKILDLMKKYEVEINAK</sequence>
<dbReference type="Proteomes" id="UP000093352">
    <property type="component" value="Unassembled WGS sequence"/>
</dbReference>
<dbReference type="CDD" id="cd00254">
    <property type="entry name" value="LT-like"/>
    <property type="match status" value="1"/>
</dbReference>
<gene>
    <name evidence="3" type="ORF">BBG48_004580</name>
</gene>
<dbReference type="SUPFAM" id="SSF53955">
    <property type="entry name" value="Lysozyme-like"/>
    <property type="match status" value="1"/>
</dbReference>
<dbReference type="STRING" id="1871336.BBG48_06685"/>
<dbReference type="Pfam" id="PF01464">
    <property type="entry name" value="SLT"/>
    <property type="match status" value="1"/>
</dbReference>
<protein>
    <recommendedName>
        <fullName evidence="2">Transglycosylase SLT domain-containing protein</fullName>
    </recommendedName>
</protein>
<keyword evidence="1" id="KW-0812">Transmembrane</keyword>
<feature type="domain" description="Transglycosylase SLT" evidence="2">
    <location>
        <begin position="85"/>
        <end position="177"/>
    </location>
</feature>